<organism evidence="2 3">
    <name type="scientific">Colwellia psychrerythraea</name>
    <name type="common">Vibrio psychroerythus</name>
    <dbReference type="NCBI Taxonomy" id="28229"/>
    <lineage>
        <taxon>Bacteria</taxon>
        <taxon>Pseudomonadati</taxon>
        <taxon>Pseudomonadota</taxon>
        <taxon>Gammaproteobacteria</taxon>
        <taxon>Alteromonadales</taxon>
        <taxon>Colwelliaceae</taxon>
        <taxon>Colwellia</taxon>
    </lineage>
</organism>
<dbReference type="Proteomes" id="UP000029868">
    <property type="component" value="Unassembled WGS sequence"/>
</dbReference>
<dbReference type="InterPro" id="IPR007047">
    <property type="entry name" value="Flp_Fap"/>
</dbReference>
<evidence type="ECO:0000256" key="1">
    <source>
        <dbReference type="SAM" id="Phobius"/>
    </source>
</evidence>
<name>A0A099KL93_COLPS</name>
<sequence>MSPFYRNFKAFLQDQRGVSAIEYAVLAAIIVGLLVSAFGGDEGLSSIIEQTFETIKTKITELTAAE</sequence>
<feature type="transmembrane region" description="Helical" evidence="1">
    <location>
        <begin position="20"/>
        <end position="39"/>
    </location>
</feature>
<dbReference type="AlphaFoldDB" id="A0A099KL93"/>
<evidence type="ECO:0000313" key="3">
    <source>
        <dbReference type="Proteomes" id="UP000029868"/>
    </source>
</evidence>
<dbReference type="Pfam" id="PF04964">
    <property type="entry name" value="Flp_Fap"/>
    <property type="match status" value="1"/>
</dbReference>
<comment type="caution">
    <text evidence="2">The sequence shown here is derived from an EMBL/GenBank/DDBJ whole genome shotgun (WGS) entry which is preliminary data.</text>
</comment>
<accession>A0A099KL93</accession>
<proteinExistence type="predicted"/>
<gene>
    <name evidence="2" type="ORF">GAB14E_3348</name>
</gene>
<keyword evidence="1" id="KW-1133">Transmembrane helix</keyword>
<keyword evidence="1" id="KW-0812">Transmembrane</keyword>
<dbReference type="OrthoDB" id="5690605at2"/>
<dbReference type="PATRIC" id="fig|28229.3.peg.3069"/>
<evidence type="ECO:0000313" key="2">
    <source>
        <dbReference type="EMBL" id="KGJ91196.1"/>
    </source>
</evidence>
<reference evidence="2 3" key="1">
    <citation type="submission" date="2014-08" db="EMBL/GenBank/DDBJ databases">
        <title>Genomic and Phenotypic Diversity of Colwellia psychrerythraea strains from Disparate Marine Basins.</title>
        <authorList>
            <person name="Techtmann S.M."/>
            <person name="Stelling S.C."/>
            <person name="Utturkar S.M."/>
            <person name="Alshibli N."/>
            <person name="Harris A."/>
            <person name="Brown S.D."/>
            <person name="Hazen T.C."/>
        </authorList>
    </citation>
    <scope>NUCLEOTIDE SEQUENCE [LARGE SCALE GENOMIC DNA]</scope>
    <source>
        <strain evidence="2 3">GAB14E</strain>
    </source>
</reference>
<protein>
    <submittedName>
        <fullName evidence="2">Flp/Fap pilin component</fullName>
    </submittedName>
</protein>
<keyword evidence="1" id="KW-0472">Membrane</keyword>
<dbReference type="RefSeq" id="WP_033083068.1">
    <property type="nucleotide sequence ID" value="NZ_JQEC01000042.1"/>
</dbReference>
<dbReference type="EMBL" id="JQEC01000042">
    <property type="protein sequence ID" value="KGJ91196.1"/>
    <property type="molecule type" value="Genomic_DNA"/>
</dbReference>